<dbReference type="InterPro" id="IPR012292">
    <property type="entry name" value="Globin/Proto"/>
</dbReference>
<proteinExistence type="predicted"/>
<evidence type="ECO:0000313" key="2">
    <source>
        <dbReference type="EMBL" id="QDT40094.1"/>
    </source>
</evidence>
<evidence type="ECO:0000313" key="3">
    <source>
        <dbReference type="Proteomes" id="UP000317171"/>
    </source>
</evidence>
<dbReference type="PANTHER" id="PTHR42071:SF1">
    <property type="entry name" value="GLOBIN-SENSOR DOMAIN-CONTAINING PROTEIN"/>
    <property type="match status" value="1"/>
</dbReference>
<organism evidence="2 3">
    <name type="scientific">Gimesia alba</name>
    <dbReference type="NCBI Taxonomy" id="2527973"/>
    <lineage>
        <taxon>Bacteria</taxon>
        <taxon>Pseudomonadati</taxon>
        <taxon>Planctomycetota</taxon>
        <taxon>Planctomycetia</taxon>
        <taxon>Planctomycetales</taxon>
        <taxon>Planctomycetaceae</taxon>
        <taxon>Gimesia</taxon>
    </lineage>
</organism>
<evidence type="ECO:0000259" key="1">
    <source>
        <dbReference type="Pfam" id="PF11563"/>
    </source>
</evidence>
<dbReference type="OrthoDB" id="267853at2"/>
<dbReference type="GO" id="GO:0020037">
    <property type="term" value="F:heme binding"/>
    <property type="evidence" value="ECO:0007669"/>
    <property type="project" value="InterPro"/>
</dbReference>
<dbReference type="Pfam" id="PF11563">
    <property type="entry name" value="Protoglobin"/>
    <property type="match status" value="1"/>
</dbReference>
<sequence>MKHIDEEKLETDLPYRFQYLAEFMGVTEDDLKAVHAAAGVVAPLVPGLVDAVYDQLFRYDCTKRHFVPRQHGYEGEIPESIESLTLDHEMIQFRKQHLARYLETLVTKPYDEKMIQYLDLVGKIHTPKAGSKDLDVPLVQMNALMGFVSNALVSTILGLNLDRDTEVKTLAAFNKLLWLQNDLITRHYQAS</sequence>
<dbReference type="AlphaFoldDB" id="A0A517R862"/>
<keyword evidence="3" id="KW-1185">Reference proteome</keyword>
<dbReference type="RefSeq" id="WP_145209474.1">
    <property type="nucleotide sequence ID" value="NZ_CP036269.1"/>
</dbReference>
<reference evidence="2 3" key="1">
    <citation type="submission" date="2019-02" db="EMBL/GenBank/DDBJ databases">
        <title>Deep-cultivation of Planctomycetes and their phenomic and genomic characterization uncovers novel biology.</title>
        <authorList>
            <person name="Wiegand S."/>
            <person name="Jogler M."/>
            <person name="Boedeker C."/>
            <person name="Pinto D."/>
            <person name="Vollmers J."/>
            <person name="Rivas-Marin E."/>
            <person name="Kohn T."/>
            <person name="Peeters S.H."/>
            <person name="Heuer A."/>
            <person name="Rast P."/>
            <person name="Oberbeckmann S."/>
            <person name="Bunk B."/>
            <person name="Jeske O."/>
            <person name="Meyerdierks A."/>
            <person name="Storesund J.E."/>
            <person name="Kallscheuer N."/>
            <person name="Luecker S."/>
            <person name="Lage O.M."/>
            <person name="Pohl T."/>
            <person name="Merkel B.J."/>
            <person name="Hornburger P."/>
            <person name="Mueller R.-W."/>
            <person name="Bruemmer F."/>
            <person name="Labrenz M."/>
            <person name="Spormann A.M."/>
            <person name="Op den Camp H."/>
            <person name="Overmann J."/>
            <person name="Amann R."/>
            <person name="Jetten M.S.M."/>
            <person name="Mascher T."/>
            <person name="Medema M.H."/>
            <person name="Devos D.P."/>
            <person name="Kaster A.-K."/>
            <person name="Ovreas L."/>
            <person name="Rohde M."/>
            <person name="Galperin M.Y."/>
            <person name="Jogler C."/>
        </authorList>
    </citation>
    <scope>NUCLEOTIDE SEQUENCE [LARGE SCALE GENOMIC DNA]</scope>
    <source>
        <strain evidence="2 3">Pan241w</strain>
    </source>
</reference>
<gene>
    <name evidence="2" type="ORF">Pan241w_01470</name>
</gene>
<dbReference type="Proteomes" id="UP000317171">
    <property type="component" value="Chromosome"/>
</dbReference>
<dbReference type="PANTHER" id="PTHR42071">
    <property type="entry name" value="PROTOGLOBIN DOMAIN-CONTAINING PROTEIN"/>
    <property type="match status" value="1"/>
</dbReference>
<dbReference type="KEGG" id="gaz:Pan241w_01470"/>
<dbReference type="InterPro" id="IPR044398">
    <property type="entry name" value="Globin-sensor_dom"/>
</dbReference>
<accession>A0A517R862</accession>
<protein>
    <recommendedName>
        <fullName evidence="1">Globin-sensor domain-containing protein</fullName>
    </recommendedName>
</protein>
<name>A0A517R862_9PLAN</name>
<feature type="domain" description="Globin-sensor" evidence="1">
    <location>
        <begin position="15"/>
        <end position="190"/>
    </location>
</feature>
<dbReference type="EMBL" id="CP036269">
    <property type="protein sequence ID" value="QDT40094.1"/>
    <property type="molecule type" value="Genomic_DNA"/>
</dbReference>
<dbReference type="GO" id="GO:0019825">
    <property type="term" value="F:oxygen binding"/>
    <property type="evidence" value="ECO:0007669"/>
    <property type="project" value="InterPro"/>
</dbReference>
<dbReference type="SUPFAM" id="SSF46458">
    <property type="entry name" value="Globin-like"/>
    <property type="match status" value="1"/>
</dbReference>
<dbReference type="InterPro" id="IPR009050">
    <property type="entry name" value="Globin-like_sf"/>
</dbReference>
<dbReference type="Gene3D" id="1.10.490.10">
    <property type="entry name" value="Globins"/>
    <property type="match status" value="1"/>
</dbReference>